<evidence type="ECO:0000259" key="6">
    <source>
        <dbReference type="SMART" id="SM00244"/>
    </source>
</evidence>
<dbReference type="InterPro" id="IPR027705">
    <property type="entry name" value="Flotillin_fam"/>
</dbReference>
<dbReference type="GO" id="GO:0005886">
    <property type="term" value="C:plasma membrane"/>
    <property type="evidence" value="ECO:0007669"/>
    <property type="project" value="TreeGrafter"/>
</dbReference>
<proteinExistence type="inferred from homology"/>
<gene>
    <name evidence="7" type="ORF">AsFPU1_1633</name>
</gene>
<evidence type="ECO:0000256" key="2">
    <source>
        <dbReference type="ARBA" id="ARBA00007161"/>
    </source>
</evidence>
<feature type="coiled-coil region" evidence="4">
    <location>
        <begin position="234"/>
        <end position="290"/>
    </location>
</feature>
<evidence type="ECO:0000256" key="3">
    <source>
        <dbReference type="ARBA" id="ARBA00023136"/>
    </source>
</evidence>
<dbReference type="Proteomes" id="UP000287247">
    <property type="component" value="Unassembled WGS sequence"/>
</dbReference>
<comment type="similarity">
    <text evidence="2">Belongs to the band 7/mec-2 family. Flotillin subfamily.</text>
</comment>
<dbReference type="SMART" id="SM00244">
    <property type="entry name" value="PHB"/>
    <property type="match status" value="1"/>
</dbReference>
<name>A0A401IG19_APHSA</name>
<dbReference type="GO" id="GO:0002020">
    <property type="term" value="F:protease binding"/>
    <property type="evidence" value="ECO:0007669"/>
    <property type="project" value="TreeGrafter"/>
</dbReference>
<dbReference type="EMBL" id="BDQK01000006">
    <property type="protein sequence ID" value="GBF80232.1"/>
    <property type="molecule type" value="Genomic_DNA"/>
</dbReference>
<dbReference type="RefSeq" id="WP_124977222.1">
    <property type="nucleotide sequence ID" value="NZ_BDQK01000006.1"/>
</dbReference>
<feature type="domain" description="Band 7" evidence="6">
    <location>
        <begin position="24"/>
        <end position="198"/>
    </location>
</feature>
<evidence type="ECO:0000256" key="1">
    <source>
        <dbReference type="ARBA" id="ARBA00004370"/>
    </source>
</evidence>
<dbReference type="PANTHER" id="PTHR13806:SF46">
    <property type="entry name" value="FLOTILLIN-1-RELATED"/>
    <property type="match status" value="1"/>
</dbReference>
<protein>
    <recommendedName>
        <fullName evidence="6">Band 7 domain-containing protein</fullName>
    </recommendedName>
</protein>
<evidence type="ECO:0000256" key="5">
    <source>
        <dbReference type="SAM" id="MobiDB-lite"/>
    </source>
</evidence>
<comment type="subcellular location">
    <subcellularLocation>
        <location evidence="1">Membrane</location>
    </subcellularLocation>
</comment>
<dbReference type="AlphaFoldDB" id="A0A401IG19"/>
<organism evidence="7 8">
    <name type="scientific">Aphanothece sacrum FPU1</name>
    <dbReference type="NCBI Taxonomy" id="1920663"/>
    <lineage>
        <taxon>Bacteria</taxon>
        <taxon>Bacillati</taxon>
        <taxon>Cyanobacteriota</taxon>
        <taxon>Cyanophyceae</taxon>
        <taxon>Oscillatoriophycideae</taxon>
        <taxon>Chroococcales</taxon>
        <taxon>Aphanothecaceae</taxon>
        <taxon>Aphanothece</taxon>
    </lineage>
</organism>
<evidence type="ECO:0000256" key="4">
    <source>
        <dbReference type="SAM" id="Coils"/>
    </source>
</evidence>
<evidence type="ECO:0000313" key="8">
    <source>
        <dbReference type="Proteomes" id="UP000287247"/>
    </source>
</evidence>
<feature type="region of interest" description="Disordered" evidence="5">
    <location>
        <begin position="407"/>
        <end position="429"/>
    </location>
</feature>
<dbReference type="PANTHER" id="PTHR13806">
    <property type="entry name" value="FLOTILLIN-RELATED"/>
    <property type="match status" value="1"/>
</dbReference>
<feature type="coiled-coil region" evidence="4">
    <location>
        <begin position="112"/>
        <end position="182"/>
    </location>
</feature>
<keyword evidence="3" id="KW-0472">Membrane</keyword>
<dbReference type="OrthoDB" id="9786220at2"/>
<dbReference type="InterPro" id="IPR001107">
    <property type="entry name" value="Band_7"/>
</dbReference>
<comment type="caution">
    <text evidence="7">The sequence shown here is derived from an EMBL/GenBank/DDBJ whole genome shotgun (WGS) entry which is preliminary data.</text>
</comment>
<reference evidence="8" key="1">
    <citation type="submission" date="2017-05" db="EMBL/GenBank/DDBJ databases">
        <title>Physiological properties and genetic analysis related to exopolysaccharide production of fresh-water unicellular cyanobacterium Aphanothece sacrum, Suizenji Nori, that has been cultured as a food source in Japan.</title>
        <authorList>
            <person name="Kanesaki Y."/>
            <person name="Yoshikawa S."/>
            <person name="Ohki K."/>
        </authorList>
    </citation>
    <scope>NUCLEOTIDE SEQUENCE [LARGE SCALE GENOMIC DNA]</scope>
    <source>
        <strain evidence="8">FPU1</strain>
    </source>
</reference>
<accession>A0A401IG19</accession>
<feature type="compositionally biased region" description="Polar residues" evidence="5">
    <location>
        <begin position="407"/>
        <end position="417"/>
    </location>
</feature>
<dbReference type="SUPFAM" id="SSF117892">
    <property type="entry name" value="Band 7/SPFH domain"/>
    <property type="match status" value="1"/>
</dbReference>
<dbReference type="Gene3D" id="3.30.479.30">
    <property type="entry name" value="Band 7 domain"/>
    <property type="match status" value="1"/>
</dbReference>
<dbReference type="InterPro" id="IPR036013">
    <property type="entry name" value="Band_7/SPFH_dom_sf"/>
</dbReference>
<dbReference type="GO" id="GO:0072659">
    <property type="term" value="P:protein localization to plasma membrane"/>
    <property type="evidence" value="ECO:0007669"/>
    <property type="project" value="TreeGrafter"/>
</dbReference>
<dbReference type="CDD" id="cd03399">
    <property type="entry name" value="SPFH_flotillin"/>
    <property type="match status" value="1"/>
</dbReference>
<dbReference type="Pfam" id="PF01145">
    <property type="entry name" value="Band_7"/>
    <property type="match status" value="1"/>
</dbReference>
<evidence type="ECO:0000313" key="7">
    <source>
        <dbReference type="EMBL" id="GBF80232.1"/>
    </source>
</evidence>
<sequence length="429" mass="46763">MELIAFLLGFLGLGTGASLLVIRNYYYICQPSEVLIFAGSSQTTPTGGKIGYRLVKGGSSLRVPLVEEVFKMDLTNMIIDLKVSHAYAKGGVPLTVAGVANIKVAGEEPLIYNAIERLLGKKRKDIEQLAKETLEGNLRGVLANLTPEQANADQIAFAKSLLEEAEDDLEKLGLVLDSLQIQTISDNVHYLDSIGRKQQAELFRDARIAEAKANSQSIIQDSANRRNTALRQIERDLEIAKADAEKRVRDTQTKRTAMIAEVESVVMAELSKVEAEVKVQTERIKQVEQQLEADVIAPAEADCQQKIAKARGEAASIIEDGKAEAEGKTQLALSWKAAGPSAKEIFLFQKLESLLKIIADSVPEVDINNVTVIDGSQGNNIPKIASFVEQLKETTGVDVTKIMGQFSSHTPKENGQISLVKLPEPKEDS</sequence>
<keyword evidence="8" id="KW-1185">Reference proteome</keyword>
<keyword evidence="4" id="KW-0175">Coiled coil</keyword>